<feature type="region of interest" description="Disordered" evidence="1">
    <location>
        <begin position="1319"/>
        <end position="1365"/>
    </location>
</feature>
<protein>
    <submittedName>
        <fullName evidence="4">RPS6 protein</fullName>
    </submittedName>
</protein>
<evidence type="ECO:0000313" key="5">
    <source>
        <dbReference type="Proteomes" id="UP000604046"/>
    </source>
</evidence>
<name>A0A812K3A6_9DINO</name>
<evidence type="ECO:0000256" key="2">
    <source>
        <dbReference type="SAM" id="Phobius"/>
    </source>
</evidence>
<evidence type="ECO:0000313" key="4">
    <source>
        <dbReference type="EMBL" id="CAE7221494.1"/>
    </source>
</evidence>
<keyword evidence="5" id="KW-1185">Reference proteome</keyword>
<keyword evidence="2" id="KW-0812">Transmembrane</keyword>
<dbReference type="Proteomes" id="UP000604046">
    <property type="component" value="Unassembled WGS sequence"/>
</dbReference>
<reference evidence="4" key="1">
    <citation type="submission" date="2021-02" db="EMBL/GenBank/DDBJ databases">
        <authorList>
            <person name="Dougan E. K."/>
            <person name="Rhodes N."/>
            <person name="Thang M."/>
            <person name="Chan C."/>
        </authorList>
    </citation>
    <scope>NUCLEOTIDE SEQUENCE</scope>
</reference>
<sequence length="1371" mass="150670">MALLWRSLISLGSFDLAMSTSCFDDAIPVADRINVTMDGLSMPIGLWDLYWDSALIYTRLFQILASEKLGYNVEVLGGSSNSNSVVHRLGGCNSSDAGDRVQAECISEPRYYHFSFESWGNYQNYIPTLLKELGDRAPVNIGSVGYPGKEGLHVLGGAIDRALSQSGLSLLYYRNYDASWFQVNNYTAHVSDVNLSRVASCDDSVNAAYGFFAADYLASTGDTEGVYISDAGEVRFKCWEGKWFVGPACRRSPQHCATLTTGWPGWGMGHLCQAVTFHNMPIALGVVAEYVQLGKELQSFVYWWQPDVSFVQDNATTVILPPYNPHEYNKGIFRSAMQEYVLTKWSASGLPVTADRAVVLATAMSLRHEEITDLLKVHAQLMLDSPTSSHWDSACAWLKTNATAEIWQSWVPSDTACTRGRGLVDEEGNYVMEREQAVACALCPVGTRSQESGETRICEACPRGRYQGFPGEAFCEPCQAGTTAPEAGMRECQPCGLGEWASEKGMSSCNRCGADVTSSPQQLQLFTTSRKVSSGESGEIWIPVEGASSQELCGCQPGAHFVSGLCRHCPEGSVCIGSTLTLQPGYYSPADDAGSVFQCKKKEYCPGGAPGTCAEGRDVSSVACSACLPGLHAQGGACIACVGGDYAFVSFLLVVILLLTTTAYFAFTSSDKRLASAIPSQSSILISCSMGQLAVSLQVISLIHKFGLDWSEPVASLIAATEVMVLELNVLSIDCVTPKNPVTLFAFHAAVLPILLATLCLIHLVVVIVRRGKGFQLHRLGQILGTSCIVFFISFSSSLLTPLICQSHPNELTTVRAYPSVFCGDSRHLSMVLMSTSAFLLPAGFLASSMWLALQVPSRIQRSDLRFMRSCSFLFGRFRPGAELFAVWLLLRNALLVMLPLAPKSVSTFVMTVTLSFSAILSSAWQPWHMIACNWLDVCLTTSMLFISSLGLHVSGEVNEQLTIGACLVLLILMFTSILALIVYGIGKYCNRSKKRYHFFISHHKSKAGSMARWLKMLILKRGQRFATFVDCDNLSDLTKLFWHLSHETNTSIFLLSPDFLKRKWCLGEIATARLHGVHSVVIAWPDYVEPDEAFIEHYATLVPDIVHLVPHNISLREVQESLRWIHGLQSFQLPKSLTSESMAHVVDKLTGTALHVIRPADDLERTESCCIVADPRNSEAIAAAYIIGDLISLPFMTLTCQTLIMTTSDTIPNKAAYAVVVCTEGCLESADWASWLVQLSHKTCRALPVFADEDFQLPGADLYRQLNGYPHLTDTMAAALTMTIRALFEEIGIMCLVQLASQEELDLRARQIVTRFTKSPPPPLPFKLENRKPPAHFTSQEVARVTRPEDSRNEDDQDKESDDEMVVWVF</sequence>
<dbReference type="InterPro" id="IPR035897">
    <property type="entry name" value="Toll_tir_struct_dom_sf"/>
</dbReference>
<feature type="transmembrane region" description="Helical" evidence="2">
    <location>
        <begin position="962"/>
        <end position="986"/>
    </location>
</feature>
<keyword evidence="3" id="KW-0732">Signal</keyword>
<comment type="caution">
    <text evidence="4">The sequence shown here is derived from an EMBL/GenBank/DDBJ whole genome shotgun (WGS) entry which is preliminary data.</text>
</comment>
<dbReference type="SMART" id="SM01411">
    <property type="entry name" value="Ephrin_rec_like"/>
    <property type="match status" value="1"/>
</dbReference>
<dbReference type="OrthoDB" id="413581at2759"/>
<dbReference type="PANTHER" id="PTHR46967:SF2">
    <property type="entry name" value="SUSHI, VON WILLEBRAND FACTOR TYPE A, EGF AND PENTRAXIN DOMAIN-CONTAINING PROTEIN 1-LIKE"/>
    <property type="match status" value="1"/>
</dbReference>
<feature type="transmembrane region" description="Helical" evidence="2">
    <location>
        <begin position="781"/>
        <end position="804"/>
    </location>
</feature>
<dbReference type="SUPFAM" id="SSF52200">
    <property type="entry name" value="Toll/Interleukin receptor TIR domain"/>
    <property type="match status" value="1"/>
</dbReference>
<dbReference type="EMBL" id="CAJNDS010000596">
    <property type="protein sequence ID" value="CAE7221494.1"/>
    <property type="molecule type" value="Genomic_DNA"/>
</dbReference>
<keyword evidence="2" id="KW-0472">Membrane</keyword>
<accession>A0A812K3A6</accession>
<feature type="compositionally biased region" description="Acidic residues" evidence="1">
    <location>
        <begin position="1353"/>
        <end position="1365"/>
    </location>
</feature>
<keyword evidence="2" id="KW-1133">Transmembrane helix</keyword>
<feature type="transmembrane region" description="Helical" evidence="2">
    <location>
        <begin position="881"/>
        <end position="902"/>
    </location>
</feature>
<gene>
    <name evidence="4" type="primary">RPS6</name>
    <name evidence="4" type="ORF">SNAT2548_LOCUS8168</name>
</gene>
<evidence type="ECO:0000256" key="3">
    <source>
        <dbReference type="SAM" id="SignalP"/>
    </source>
</evidence>
<feature type="transmembrane region" description="Helical" evidence="2">
    <location>
        <begin position="839"/>
        <end position="860"/>
    </location>
</feature>
<dbReference type="Gene3D" id="3.40.50.10140">
    <property type="entry name" value="Toll/interleukin-1 receptor homology (TIR) domain"/>
    <property type="match status" value="1"/>
</dbReference>
<feature type="signal peptide" evidence="3">
    <location>
        <begin position="1"/>
        <end position="19"/>
    </location>
</feature>
<proteinExistence type="predicted"/>
<feature type="transmembrane region" description="Helical" evidence="2">
    <location>
        <begin position="683"/>
        <end position="703"/>
    </location>
</feature>
<dbReference type="Gene3D" id="2.10.50.10">
    <property type="entry name" value="Tumor Necrosis Factor Receptor, subunit A, domain 2"/>
    <property type="match status" value="1"/>
</dbReference>
<organism evidence="4 5">
    <name type="scientific">Symbiodinium natans</name>
    <dbReference type="NCBI Taxonomy" id="878477"/>
    <lineage>
        <taxon>Eukaryota</taxon>
        <taxon>Sar</taxon>
        <taxon>Alveolata</taxon>
        <taxon>Dinophyceae</taxon>
        <taxon>Suessiales</taxon>
        <taxon>Symbiodiniaceae</taxon>
        <taxon>Symbiodinium</taxon>
    </lineage>
</organism>
<feature type="transmembrane region" description="Helical" evidence="2">
    <location>
        <begin position="646"/>
        <end position="667"/>
    </location>
</feature>
<feature type="transmembrane region" description="Helical" evidence="2">
    <location>
        <begin position="935"/>
        <end position="956"/>
    </location>
</feature>
<feature type="transmembrane region" description="Helical" evidence="2">
    <location>
        <begin position="908"/>
        <end position="928"/>
    </location>
</feature>
<feature type="chain" id="PRO_5032658340" evidence="3">
    <location>
        <begin position="20"/>
        <end position="1371"/>
    </location>
</feature>
<evidence type="ECO:0000256" key="1">
    <source>
        <dbReference type="SAM" id="MobiDB-lite"/>
    </source>
</evidence>
<dbReference type="PANTHER" id="PTHR46967">
    <property type="entry name" value="INSULIN-LIKE GROWTH FACTOR BINDING PROTEIN,N-TERMINAL"/>
    <property type="match status" value="1"/>
</dbReference>
<feature type="transmembrane region" description="Helical" evidence="2">
    <location>
        <begin position="745"/>
        <end position="769"/>
    </location>
</feature>